<protein>
    <recommendedName>
        <fullName evidence="4">Guanylate cyclase domain-containing protein</fullName>
    </recommendedName>
</protein>
<keyword evidence="1" id="KW-0547">Nucleotide-binding</keyword>
<evidence type="ECO:0000313" key="5">
    <source>
        <dbReference type="EMBL" id="KAL3270905.1"/>
    </source>
</evidence>
<sequence>MFTSKANVEDFIWAIRQRHETIKSEQLKARTTIVQDKTRSADISTVWEKRTKISASLIPDEVIQNVNDYSHKHYNACLLFGDVSGFTELTEKYNQAGKGGPSRLTLVLNGYIGALIQEIMSFGGDIFKFSGDAFLSLWKCKDENQIMRDYVHQALDCALVIQKNYGTFKTDVGTYLRVKLAIAAGPVIFTLIGNEKCSHYIVIGKPVMDVKEAENRSHAGEIVVAPSAWYHVNATDYIAIELDGIYRKVVGVGPSWRHIKDENKYSATSGQAEDDVSDEDQNTRMNMGQVGMFIRRRNIEFALRPVVHQADDASLRKFILPPVMSCIDHDEPIDYLTEMRRVVIMFINLTAKRTSYEAVADLVDECYIEICNNAEKYRGCVNKVSLFDKDIMFVVIFGLRGFKHDLECQYALKCASTTFEFLNSQKGIKTVSIAVTTGKTYCGIVGHTLRREYTVMSLTVNKAARIMMNYPDRVACDSSTFQHSKLEAKHFILQVYKPLKGITNPGPIYEFQYSDSKSEQASVIVNYFPILGRDEEVRLYLDNLDVYLRNAEKISEKLPAYTRMMIIRGWPRQGKTRLLEEFVYRTNREIPIIRVMATEAESKIKYGIIRSILCKMLGFDKISEKAEIQQKIETLLEPIYAQELCCLNELFQLDFEETEEYMTMSVREKDIVMSKTLKNLCYAGLRTVWVITVDRAKFFDETSWKVILAMLACRYLFFVMTLDLFFVLGPEAIRIMKHRNVQIVQLTDIPRIYHAGFACQVLNVFAISADLENLLHSKSNGNPGWMETLLISLKQSHQVFIRNADYRTINHYGLVAPPLYMMRRMSPENILKWKQIMEEKKSTTNNGHNIDDWYLYIDTCRDEMIEVVLREKIHQTISKDRFIPICFLNPKFNCNDVDAELTREGHLIMTFDSLTYQEQLLLKCSSVLGDSFPRSMLVYVLQSDETTKETALVVKSLFEKKVICCAKGDFSEGGNYLLIRDKMLDPTKNPQIECNCVGIYISDELKDLPKYASCGYFRFISSRFRLTTYNLLTDAQKKMFHARAAKYLLRETKRCSSCGGAFFDLAGYCKLEAKPRHSVRKSFSSTDHSDQSSVYGSLYASHTDSRSERTTVSPHSFGKRSNPFSYRSFTPSLGASLGHALGPTLDDDDDDSFYARKFGSMNPLKVLQYKDNYSLTKQFPRADFQTCHCHLILTYMYNQLVCHHRGCGQWLDMINAMIEYAIICMEQMNIAEGLTCIQNALKFLSTSGECLETPAWRIPILEAKLYTWYGALMMVQDQNDEALKMFLVAMGKFGYPFPEGSFGIHIKLWTKKLKQKMGMYLFPDKLIDKKLSDEDNDVMDSISCCLNKMFHLFIQTDKPKQAELAAVWSITRALEAAKSLPQVCGAFGNMILMANYKKNKFWSVVLEVHALRFCHKKRYGIDPPELKSVVKLYYVIFATRLARAEFDEALHMGYILSRLTVAANDVGMIIKTLSKIVWMLMIKMFLSECVTILQEMSYHAMELESPEGKAEYYYCALLFHLNTGYNFVAFAEVEKYYRGECLMVPCSEQRKFLTVLRTWYARTNQWEAAEIVNDQIKLVPKRSNVTEKTLHLAQCRLTIYEIEYQLLILVHKTNRRNIYDKQKIRLRIMELWKELGKFIDNVPLVKTRYLVMKAYEAIIWNNENKMLRNLRSAKKEATKQGNILLQKYIDFLQQFWLDKLIDEQSQKWLQHAEPDNYIEYNQLNNADNVMCYPFPLPLFY</sequence>
<proteinExistence type="predicted"/>
<dbReference type="Gene3D" id="3.30.70.1230">
    <property type="entry name" value="Nucleotide cyclase"/>
    <property type="match status" value="2"/>
</dbReference>
<dbReference type="GO" id="GO:0005524">
    <property type="term" value="F:ATP binding"/>
    <property type="evidence" value="ECO:0007669"/>
    <property type="project" value="UniProtKB-KW"/>
</dbReference>
<keyword evidence="6" id="KW-1185">Reference proteome</keyword>
<keyword evidence="3" id="KW-0456">Lyase</keyword>
<dbReference type="InterPro" id="IPR029787">
    <property type="entry name" value="Nucleotide_cyclase"/>
</dbReference>
<dbReference type="PROSITE" id="PS50125">
    <property type="entry name" value="GUANYLATE_CYCLASE_2"/>
    <property type="match status" value="2"/>
</dbReference>
<comment type="caution">
    <text evidence="5">The sequence shown here is derived from an EMBL/GenBank/DDBJ whole genome shotgun (WGS) entry which is preliminary data.</text>
</comment>
<gene>
    <name evidence="5" type="ORF">HHI36_021414</name>
</gene>
<evidence type="ECO:0000256" key="2">
    <source>
        <dbReference type="ARBA" id="ARBA00022840"/>
    </source>
</evidence>
<dbReference type="PANTHER" id="PTHR16305:SF28">
    <property type="entry name" value="GUANYLATE CYCLASE DOMAIN-CONTAINING PROTEIN"/>
    <property type="match status" value="1"/>
</dbReference>
<dbReference type="Pfam" id="PF00211">
    <property type="entry name" value="Guanylate_cyc"/>
    <property type="match status" value="1"/>
</dbReference>
<dbReference type="InterPro" id="IPR001054">
    <property type="entry name" value="A/G_cyclase"/>
</dbReference>
<dbReference type="FunFam" id="3.30.70.1230:FF:000017">
    <property type="entry name" value="Adenylate cyclase type 10"/>
    <property type="match status" value="1"/>
</dbReference>
<feature type="domain" description="Guanylate cyclase" evidence="4">
    <location>
        <begin position="77"/>
        <end position="214"/>
    </location>
</feature>
<evidence type="ECO:0000259" key="4">
    <source>
        <dbReference type="PROSITE" id="PS50125"/>
    </source>
</evidence>
<dbReference type="SUPFAM" id="SSF55073">
    <property type="entry name" value="Nucleotide cyclase"/>
    <property type="match status" value="2"/>
</dbReference>
<feature type="domain" description="Guanylate cyclase" evidence="4">
    <location>
        <begin position="337"/>
        <end position="467"/>
    </location>
</feature>
<dbReference type="CDD" id="cd07302">
    <property type="entry name" value="CHD"/>
    <property type="match status" value="2"/>
</dbReference>
<dbReference type="GO" id="GO:0016829">
    <property type="term" value="F:lyase activity"/>
    <property type="evidence" value="ECO:0007669"/>
    <property type="project" value="UniProtKB-KW"/>
</dbReference>
<dbReference type="EMBL" id="JABFTP020000042">
    <property type="protein sequence ID" value="KAL3270905.1"/>
    <property type="molecule type" value="Genomic_DNA"/>
</dbReference>
<accession>A0ABD2MXI2</accession>
<evidence type="ECO:0000256" key="3">
    <source>
        <dbReference type="ARBA" id="ARBA00023239"/>
    </source>
</evidence>
<dbReference type="Proteomes" id="UP001516400">
    <property type="component" value="Unassembled WGS sequence"/>
</dbReference>
<organism evidence="5 6">
    <name type="scientific">Cryptolaemus montrouzieri</name>
    <dbReference type="NCBI Taxonomy" id="559131"/>
    <lineage>
        <taxon>Eukaryota</taxon>
        <taxon>Metazoa</taxon>
        <taxon>Ecdysozoa</taxon>
        <taxon>Arthropoda</taxon>
        <taxon>Hexapoda</taxon>
        <taxon>Insecta</taxon>
        <taxon>Pterygota</taxon>
        <taxon>Neoptera</taxon>
        <taxon>Endopterygota</taxon>
        <taxon>Coleoptera</taxon>
        <taxon>Polyphaga</taxon>
        <taxon>Cucujiformia</taxon>
        <taxon>Coccinelloidea</taxon>
        <taxon>Coccinellidae</taxon>
        <taxon>Scymninae</taxon>
        <taxon>Scymnini</taxon>
        <taxon>Cryptolaemus</taxon>
    </lineage>
</organism>
<reference evidence="5 6" key="1">
    <citation type="journal article" date="2021" name="BMC Biol.">
        <title>Horizontally acquired antibacterial genes associated with adaptive radiation of ladybird beetles.</title>
        <authorList>
            <person name="Li H.S."/>
            <person name="Tang X.F."/>
            <person name="Huang Y.H."/>
            <person name="Xu Z.Y."/>
            <person name="Chen M.L."/>
            <person name="Du X.Y."/>
            <person name="Qiu B.Y."/>
            <person name="Chen P.T."/>
            <person name="Zhang W."/>
            <person name="Slipinski A."/>
            <person name="Escalona H.E."/>
            <person name="Waterhouse R.M."/>
            <person name="Zwick A."/>
            <person name="Pang H."/>
        </authorList>
    </citation>
    <scope>NUCLEOTIDE SEQUENCE [LARGE SCALE GENOMIC DNA]</scope>
    <source>
        <strain evidence="5">SYSU2018</strain>
    </source>
</reference>
<keyword evidence="2" id="KW-0067">ATP-binding</keyword>
<evidence type="ECO:0000256" key="1">
    <source>
        <dbReference type="ARBA" id="ARBA00022741"/>
    </source>
</evidence>
<name>A0ABD2MXI2_9CUCU</name>
<dbReference type="PANTHER" id="PTHR16305">
    <property type="entry name" value="TESTICULAR SOLUBLE ADENYLYL CYCLASE"/>
    <property type="match status" value="1"/>
</dbReference>
<evidence type="ECO:0000313" key="6">
    <source>
        <dbReference type="Proteomes" id="UP001516400"/>
    </source>
</evidence>